<organism evidence="9 10">
    <name type="scientific">Cytospora leucostoma</name>
    <dbReference type="NCBI Taxonomy" id="1230097"/>
    <lineage>
        <taxon>Eukaryota</taxon>
        <taxon>Fungi</taxon>
        <taxon>Dikarya</taxon>
        <taxon>Ascomycota</taxon>
        <taxon>Pezizomycotina</taxon>
        <taxon>Sordariomycetes</taxon>
        <taxon>Sordariomycetidae</taxon>
        <taxon>Diaporthales</taxon>
        <taxon>Cytosporaceae</taxon>
        <taxon>Cytospora</taxon>
    </lineage>
</organism>
<keyword evidence="10" id="KW-1185">Reference proteome</keyword>
<feature type="coiled-coil region" evidence="7">
    <location>
        <begin position="111"/>
        <end position="145"/>
    </location>
</feature>
<evidence type="ECO:0000256" key="8">
    <source>
        <dbReference type="SAM" id="MobiDB-lite"/>
    </source>
</evidence>
<feature type="region of interest" description="Disordered" evidence="8">
    <location>
        <begin position="628"/>
        <end position="693"/>
    </location>
</feature>
<evidence type="ECO:0000313" key="9">
    <source>
        <dbReference type="EMBL" id="ROW09873.1"/>
    </source>
</evidence>
<comment type="subcellular location">
    <subcellularLocation>
        <location evidence="1">Nucleus</location>
    </subcellularLocation>
</comment>
<dbReference type="InParanoid" id="A0A423X261"/>
<feature type="compositionally biased region" description="Low complexity" evidence="8">
    <location>
        <begin position="58"/>
        <end position="71"/>
    </location>
</feature>
<evidence type="ECO:0000256" key="5">
    <source>
        <dbReference type="ARBA" id="ARBA00023163"/>
    </source>
</evidence>
<dbReference type="OrthoDB" id="5414694at2759"/>
<feature type="compositionally biased region" description="Basic residues" evidence="8">
    <location>
        <begin position="677"/>
        <end position="693"/>
    </location>
</feature>
<gene>
    <name evidence="9" type="ORF">VPNG_06330</name>
</gene>
<keyword evidence="7" id="KW-0175">Coiled coil</keyword>
<dbReference type="Pfam" id="PF07544">
    <property type="entry name" value="Med9"/>
    <property type="match status" value="1"/>
</dbReference>
<evidence type="ECO:0000256" key="6">
    <source>
        <dbReference type="ARBA" id="ARBA00023242"/>
    </source>
</evidence>
<keyword evidence="6" id="KW-0539">Nucleus</keyword>
<keyword evidence="4" id="KW-0010">Activator</keyword>
<feature type="region of interest" description="Disordered" evidence="8">
    <location>
        <begin position="195"/>
        <end position="228"/>
    </location>
</feature>
<name>A0A423X261_9PEZI</name>
<feature type="region of interest" description="Disordered" evidence="8">
    <location>
        <begin position="1"/>
        <end position="25"/>
    </location>
</feature>
<dbReference type="EMBL" id="LKEB01000030">
    <property type="protein sequence ID" value="ROW09873.1"/>
    <property type="molecule type" value="Genomic_DNA"/>
</dbReference>
<evidence type="ECO:0000256" key="4">
    <source>
        <dbReference type="ARBA" id="ARBA00023159"/>
    </source>
</evidence>
<sequence length="693" mass="72723">MASHPSLNAAANPPTLPGGLSPDSIDVTSELYTVLSRVRYTDKNGASAANGDGDHSKPGAGTPATGPSGATPAGGAGGSPGEKPLSTKDVAAATDPIRHKIQRARAAVHTLPDIERTIPEQEAEIREWEDKIARQKEVLQQLREFGIQFSHGSSDVEMGGTGAQVGGSSSGYLMVSVAEKEYEEDFSMRRILGQGAFDGSPLSPPSRNKDSSAGIETGAEGQSTTEGLIRDTTTVEGDLKAQDAIMGTKSLQQELAEEELGPTLEHHAYEKRPTEVPTSDNAGVVEEMGRSSTAPVGGASGEKLGEEGLPELVGKQDSELQEQEAGNLLRYPTEALHPRMPDVTRPDHFATAPESPRGPEPISHADLTMEGEANIPASGIEAAVEAMRQAVAPCKSLLAGETQDEPSGTTALGGIGLKHSLQATVDATISKLVSDNEAMEVGVVTSKAPDQSALELLQTKQECIAEDGNIQPAHAEIVGALPEDAASKDHGTSTAELPPQQRPSLAATNGWLRIKIPAHFSAVRNQLYFYKSMEAMQSAPKATGKRSRPNVRPSSARKIAKVKLNHTPGGPAKDSKSGETASSSSAAISQETPRNARAQHGDSYGRASEEEEVMLLTDPLEADHVELSSQGDGTADENHERGPPALGAHFSKDVAAHSMGDSTDLATVAEPAVGRVTRNRNRGRGSGRVKRGH</sequence>
<comment type="similarity">
    <text evidence="2">Belongs to the Mediator complex subunit 9 family.</text>
</comment>
<feature type="compositionally biased region" description="Low complexity" evidence="8">
    <location>
        <begin position="578"/>
        <end position="589"/>
    </location>
</feature>
<dbReference type="GO" id="GO:0016592">
    <property type="term" value="C:mediator complex"/>
    <property type="evidence" value="ECO:0007669"/>
    <property type="project" value="InterPro"/>
</dbReference>
<evidence type="ECO:0000313" key="10">
    <source>
        <dbReference type="Proteomes" id="UP000285146"/>
    </source>
</evidence>
<dbReference type="Proteomes" id="UP000285146">
    <property type="component" value="Unassembled WGS sequence"/>
</dbReference>
<dbReference type="GO" id="GO:0003712">
    <property type="term" value="F:transcription coregulator activity"/>
    <property type="evidence" value="ECO:0007669"/>
    <property type="project" value="InterPro"/>
</dbReference>
<dbReference type="InterPro" id="IPR011425">
    <property type="entry name" value="Med9"/>
</dbReference>
<protein>
    <submittedName>
        <fullName evidence="9">Uncharacterized protein</fullName>
    </submittedName>
</protein>
<feature type="region of interest" description="Disordered" evidence="8">
    <location>
        <begin position="538"/>
        <end position="608"/>
    </location>
</feature>
<reference evidence="9 10" key="1">
    <citation type="submission" date="2015-09" db="EMBL/GenBank/DDBJ databases">
        <title>Host preference determinants of Valsa canker pathogens revealed by comparative genomics.</title>
        <authorList>
            <person name="Yin Z."/>
            <person name="Huang L."/>
        </authorList>
    </citation>
    <scope>NUCLEOTIDE SEQUENCE [LARGE SCALE GENOMIC DNA]</scope>
    <source>
        <strain evidence="9 10">SXYLt</strain>
    </source>
</reference>
<keyword evidence="5" id="KW-0804">Transcription</keyword>
<dbReference type="STRING" id="1230097.A0A423X261"/>
<keyword evidence="3" id="KW-0805">Transcription regulation</keyword>
<evidence type="ECO:0000256" key="2">
    <source>
        <dbReference type="ARBA" id="ARBA00008089"/>
    </source>
</evidence>
<proteinExistence type="inferred from homology"/>
<dbReference type="GO" id="GO:0006357">
    <property type="term" value="P:regulation of transcription by RNA polymerase II"/>
    <property type="evidence" value="ECO:0007669"/>
    <property type="project" value="InterPro"/>
</dbReference>
<evidence type="ECO:0000256" key="3">
    <source>
        <dbReference type="ARBA" id="ARBA00023015"/>
    </source>
</evidence>
<evidence type="ECO:0000256" key="1">
    <source>
        <dbReference type="ARBA" id="ARBA00004123"/>
    </source>
</evidence>
<dbReference type="AlphaFoldDB" id="A0A423X261"/>
<feature type="region of interest" description="Disordered" evidence="8">
    <location>
        <begin position="44"/>
        <end position="87"/>
    </location>
</feature>
<evidence type="ECO:0000256" key="7">
    <source>
        <dbReference type="SAM" id="Coils"/>
    </source>
</evidence>
<accession>A0A423X261</accession>
<comment type="caution">
    <text evidence="9">The sequence shown here is derived from an EMBL/GenBank/DDBJ whole genome shotgun (WGS) entry which is preliminary data.</text>
</comment>